<comment type="subcellular location">
    <subcellularLocation>
        <location evidence="1">Periplasm</location>
    </subcellularLocation>
</comment>
<dbReference type="InterPro" id="IPR000914">
    <property type="entry name" value="SBP_5_dom"/>
</dbReference>
<proteinExistence type="inferred from homology"/>
<feature type="chain" id="PRO_5032320691" evidence="3">
    <location>
        <begin position="23"/>
        <end position="491"/>
    </location>
</feature>
<keyword evidence="3" id="KW-0732">Signal</keyword>
<feature type="signal peptide" evidence="3">
    <location>
        <begin position="1"/>
        <end position="22"/>
    </location>
</feature>
<accession>A0A848QJM8</accession>
<sequence>MQKFTLCLAAVAVVSLTSACTAAGDDDVTRIAFISSGEDITNDGLRLASSAQHIRAATAEGLVSIDETGAVVPAVAERWIVTEDGLSYIFRLRNSEWADGTDLTAASVRAELRRTIRQLNGTSLGIDLAIIDDIRAMTGRVVEIRLTKPMPQFLQLLAQPELGLRRSGQGVGPMQAQETGSGVLLTVVPPERSGMPEIEGWEEAQRAVFVTAQTAEDATNAFEAGSVDAVFGGQIFDLPLADTGPLSSGTVRLDAVFGLFGLAVRNERGFLASADNRGALALAIDRETVLQPFNIGGWVPTTRIIPPDLPDEDVVPGERWADLSLETRQDRARARVSAWKSANGGGDLRISLAVPEGVGSDILFDQLAADYAAVGVELTRAGPDQPADLMLVDQIARYGDVRWFLNQFNCTVVKTLCSKEADALVRQASSESDPAARLELFTDAERVLLAENVYIPIGAPIRWSLIRGGVDGFEENRWGLHPLFPMALRPI</sequence>
<dbReference type="SUPFAM" id="SSF53850">
    <property type="entry name" value="Periplasmic binding protein-like II"/>
    <property type="match status" value="1"/>
</dbReference>
<dbReference type="Proteomes" id="UP000561181">
    <property type="component" value="Unassembled WGS sequence"/>
</dbReference>
<evidence type="ECO:0000256" key="3">
    <source>
        <dbReference type="SAM" id="SignalP"/>
    </source>
</evidence>
<dbReference type="GO" id="GO:1904680">
    <property type="term" value="F:peptide transmembrane transporter activity"/>
    <property type="evidence" value="ECO:0007669"/>
    <property type="project" value="TreeGrafter"/>
</dbReference>
<evidence type="ECO:0000313" key="6">
    <source>
        <dbReference type="Proteomes" id="UP000561181"/>
    </source>
</evidence>
<gene>
    <name evidence="5" type="ORF">HKD42_12345</name>
</gene>
<protein>
    <submittedName>
        <fullName evidence="5">ABC transporter substrate-binding protein</fullName>
    </submittedName>
</protein>
<dbReference type="Gene3D" id="3.90.76.10">
    <property type="entry name" value="Dipeptide-binding Protein, Domain 1"/>
    <property type="match status" value="1"/>
</dbReference>
<dbReference type="CDD" id="cd00995">
    <property type="entry name" value="PBP2_NikA_DppA_OppA_like"/>
    <property type="match status" value="1"/>
</dbReference>
<dbReference type="PROSITE" id="PS51257">
    <property type="entry name" value="PROKAR_LIPOPROTEIN"/>
    <property type="match status" value="1"/>
</dbReference>
<reference evidence="5 6" key="1">
    <citation type="submission" date="2020-04" db="EMBL/GenBank/DDBJ databases">
        <authorList>
            <person name="Liu A."/>
        </authorList>
    </citation>
    <scope>NUCLEOTIDE SEQUENCE [LARGE SCALE GENOMIC DNA]</scope>
    <source>
        <strain evidence="5 6">RZ02</strain>
    </source>
</reference>
<dbReference type="GO" id="GO:0015833">
    <property type="term" value="P:peptide transport"/>
    <property type="evidence" value="ECO:0007669"/>
    <property type="project" value="TreeGrafter"/>
</dbReference>
<comment type="similarity">
    <text evidence="2">Belongs to the bacterial solute-binding protein 5 family.</text>
</comment>
<dbReference type="Pfam" id="PF00496">
    <property type="entry name" value="SBP_bac_5"/>
    <property type="match status" value="1"/>
</dbReference>
<name>A0A848QJM8_9SPHN</name>
<dbReference type="AlphaFoldDB" id="A0A848QJM8"/>
<dbReference type="Gene3D" id="3.10.105.10">
    <property type="entry name" value="Dipeptide-binding Protein, Domain 3"/>
    <property type="match status" value="1"/>
</dbReference>
<dbReference type="Gene3D" id="3.40.190.10">
    <property type="entry name" value="Periplasmic binding protein-like II"/>
    <property type="match status" value="1"/>
</dbReference>
<evidence type="ECO:0000259" key="4">
    <source>
        <dbReference type="Pfam" id="PF00496"/>
    </source>
</evidence>
<evidence type="ECO:0000313" key="5">
    <source>
        <dbReference type="EMBL" id="NMW32852.1"/>
    </source>
</evidence>
<organism evidence="5 6">
    <name type="scientific">Pontixanthobacter rizhaonensis</name>
    <dbReference type="NCBI Taxonomy" id="2730337"/>
    <lineage>
        <taxon>Bacteria</taxon>
        <taxon>Pseudomonadati</taxon>
        <taxon>Pseudomonadota</taxon>
        <taxon>Alphaproteobacteria</taxon>
        <taxon>Sphingomonadales</taxon>
        <taxon>Erythrobacteraceae</taxon>
        <taxon>Pontixanthobacter</taxon>
    </lineage>
</organism>
<keyword evidence="6" id="KW-1185">Reference proteome</keyword>
<dbReference type="InterPro" id="IPR039424">
    <property type="entry name" value="SBP_5"/>
</dbReference>
<feature type="domain" description="Solute-binding protein family 5" evidence="4">
    <location>
        <begin position="71"/>
        <end position="379"/>
    </location>
</feature>
<evidence type="ECO:0000256" key="2">
    <source>
        <dbReference type="ARBA" id="ARBA00005695"/>
    </source>
</evidence>
<dbReference type="EMBL" id="JABCRE010000003">
    <property type="protein sequence ID" value="NMW32852.1"/>
    <property type="molecule type" value="Genomic_DNA"/>
</dbReference>
<evidence type="ECO:0000256" key="1">
    <source>
        <dbReference type="ARBA" id="ARBA00004418"/>
    </source>
</evidence>
<dbReference type="PANTHER" id="PTHR30290">
    <property type="entry name" value="PERIPLASMIC BINDING COMPONENT OF ABC TRANSPORTER"/>
    <property type="match status" value="1"/>
</dbReference>
<comment type="caution">
    <text evidence="5">The sequence shown here is derived from an EMBL/GenBank/DDBJ whole genome shotgun (WGS) entry which is preliminary data.</text>
</comment>